<dbReference type="InterPro" id="IPR000906">
    <property type="entry name" value="ZU5_dom"/>
</dbReference>
<reference evidence="18" key="1">
    <citation type="submission" date="2025-08" db="UniProtKB">
        <authorList>
            <consortium name="Ensembl"/>
        </authorList>
    </citation>
    <scope>IDENTIFICATION</scope>
</reference>
<dbReference type="FunFam" id="1.10.533.10:FF:000001">
    <property type="entry name" value="Unc-5 netrin receptor B"/>
    <property type="match status" value="1"/>
</dbReference>
<dbReference type="Pfam" id="PF00531">
    <property type="entry name" value="Death"/>
    <property type="match status" value="1"/>
</dbReference>
<dbReference type="PROSITE" id="PS50092">
    <property type="entry name" value="TSP1"/>
    <property type="match status" value="1"/>
</dbReference>
<evidence type="ECO:0000256" key="12">
    <source>
        <dbReference type="ARBA" id="ARBA00023319"/>
    </source>
</evidence>
<evidence type="ECO:0000256" key="14">
    <source>
        <dbReference type="SAM" id="MobiDB-lite"/>
    </source>
</evidence>
<dbReference type="InterPro" id="IPR000884">
    <property type="entry name" value="TSP1_rpt"/>
</dbReference>
<dbReference type="STRING" id="94237.ENSMMOP00000016534"/>
<evidence type="ECO:0000256" key="2">
    <source>
        <dbReference type="ARBA" id="ARBA00009844"/>
    </source>
</evidence>
<feature type="domain" description="Death" evidence="15">
    <location>
        <begin position="781"/>
        <end position="836"/>
    </location>
</feature>
<evidence type="ECO:0000256" key="10">
    <source>
        <dbReference type="ARBA" id="ARBA00023170"/>
    </source>
</evidence>
<dbReference type="PROSITE" id="PS50835">
    <property type="entry name" value="IG_LIKE"/>
    <property type="match status" value="1"/>
</dbReference>
<feature type="region of interest" description="Disordered" evidence="14">
    <location>
        <begin position="835"/>
        <end position="875"/>
    </location>
</feature>
<dbReference type="PANTHER" id="PTHR12582">
    <property type="entry name" value="NETRIN RECEPTOR UNC5"/>
    <property type="match status" value="1"/>
</dbReference>
<keyword evidence="5 13" id="KW-0812">Transmembrane</keyword>
<evidence type="ECO:0000256" key="5">
    <source>
        <dbReference type="ARBA" id="ARBA00022692"/>
    </source>
</evidence>
<evidence type="ECO:0000259" key="16">
    <source>
        <dbReference type="PROSITE" id="PS50835"/>
    </source>
</evidence>
<evidence type="ECO:0000259" key="17">
    <source>
        <dbReference type="PROSITE" id="PS51145"/>
    </source>
</evidence>
<keyword evidence="3 13" id="KW-0217">Developmental protein</keyword>
<dbReference type="SMART" id="SM00005">
    <property type="entry name" value="DEATH"/>
    <property type="match status" value="1"/>
</dbReference>
<dbReference type="InterPro" id="IPR007110">
    <property type="entry name" value="Ig-like_dom"/>
</dbReference>
<dbReference type="GO" id="GO:0005042">
    <property type="term" value="F:netrin receptor activity"/>
    <property type="evidence" value="ECO:0007669"/>
    <property type="project" value="UniProtKB-UniRule"/>
</dbReference>
<dbReference type="GO" id="GO:0007411">
    <property type="term" value="P:axon guidance"/>
    <property type="evidence" value="ECO:0007669"/>
    <property type="project" value="TreeGrafter"/>
</dbReference>
<dbReference type="Pfam" id="PF00791">
    <property type="entry name" value="ZU5"/>
    <property type="match status" value="1"/>
</dbReference>
<keyword evidence="4" id="KW-1003">Cell membrane</keyword>
<evidence type="ECO:0000313" key="18">
    <source>
        <dbReference type="Ensembl" id="ENSMMOP00000016534.1"/>
    </source>
</evidence>
<reference evidence="18" key="2">
    <citation type="submission" date="2025-09" db="UniProtKB">
        <authorList>
            <consortium name="Ensembl"/>
        </authorList>
    </citation>
    <scope>IDENTIFICATION</scope>
</reference>
<feature type="compositionally biased region" description="Basic and acidic residues" evidence="14">
    <location>
        <begin position="854"/>
        <end position="864"/>
    </location>
</feature>
<dbReference type="InterPro" id="IPR003598">
    <property type="entry name" value="Ig_sub2"/>
</dbReference>
<dbReference type="SMART" id="SM00408">
    <property type="entry name" value="IGc2"/>
    <property type="match status" value="1"/>
</dbReference>
<evidence type="ECO:0000256" key="4">
    <source>
        <dbReference type="ARBA" id="ARBA00022475"/>
    </source>
</evidence>
<dbReference type="SMART" id="SM00409">
    <property type="entry name" value="IG"/>
    <property type="match status" value="1"/>
</dbReference>
<dbReference type="Pfam" id="PF25609">
    <property type="entry name" value="Unc5_NetrinR_N"/>
    <property type="match status" value="1"/>
</dbReference>
<keyword evidence="8 13" id="KW-0472">Membrane</keyword>
<evidence type="ECO:0000256" key="3">
    <source>
        <dbReference type="ARBA" id="ARBA00022473"/>
    </source>
</evidence>
<keyword evidence="9" id="KW-1015">Disulfide bond</keyword>
<comment type="subcellular location">
    <subcellularLocation>
        <location evidence="1 13">Cell membrane</location>
        <topology evidence="1 13">Single-pass type I membrane protein</topology>
    </subcellularLocation>
</comment>
<evidence type="ECO:0000256" key="7">
    <source>
        <dbReference type="ARBA" id="ARBA00022989"/>
    </source>
</evidence>
<name>A0A3Q3X3J5_MOLML</name>
<dbReference type="GO" id="GO:0005886">
    <property type="term" value="C:plasma membrane"/>
    <property type="evidence" value="ECO:0007669"/>
    <property type="project" value="UniProtKB-SubCell"/>
</dbReference>
<dbReference type="InterPro" id="IPR000488">
    <property type="entry name" value="Death_dom"/>
</dbReference>
<dbReference type="FunFam" id="2.60.40.10:FF:000039">
    <property type="entry name" value="Unc-5 netrin receptor C"/>
    <property type="match status" value="1"/>
</dbReference>
<dbReference type="Pfam" id="PF17217">
    <property type="entry name" value="UPA"/>
    <property type="match status" value="1"/>
</dbReference>
<feature type="transmembrane region" description="Helical" evidence="13">
    <location>
        <begin position="293"/>
        <end position="316"/>
    </location>
</feature>
<feature type="domain" description="Ig-like" evidence="16">
    <location>
        <begin position="146"/>
        <end position="228"/>
    </location>
</feature>
<evidence type="ECO:0000256" key="1">
    <source>
        <dbReference type="ARBA" id="ARBA00004251"/>
    </source>
</evidence>
<dbReference type="InterPro" id="IPR057755">
    <property type="entry name" value="UNC5A-D-like_N"/>
</dbReference>
<dbReference type="InterPro" id="IPR011029">
    <property type="entry name" value="DEATH-like_dom_sf"/>
</dbReference>
<dbReference type="InterPro" id="IPR003599">
    <property type="entry name" value="Ig_sub"/>
</dbReference>
<dbReference type="FunFam" id="2.20.100.10:FF:000002">
    <property type="entry name" value="Unc-5 netrin receptor C"/>
    <property type="match status" value="1"/>
</dbReference>
<organism evidence="18 19">
    <name type="scientific">Mola mola</name>
    <name type="common">Ocean sunfish</name>
    <name type="synonym">Tetraodon mola</name>
    <dbReference type="NCBI Taxonomy" id="94237"/>
    <lineage>
        <taxon>Eukaryota</taxon>
        <taxon>Metazoa</taxon>
        <taxon>Chordata</taxon>
        <taxon>Craniata</taxon>
        <taxon>Vertebrata</taxon>
        <taxon>Euteleostomi</taxon>
        <taxon>Actinopterygii</taxon>
        <taxon>Neopterygii</taxon>
        <taxon>Teleostei</taxon>
        <taxon>Neoteleostei</taxon>
        <taxon>Acanthomorphata</taxon>
        <taxon>Eupercaria</taxon>
        <taxon>Tetraodontiformes</taxon>
        <taxon>Molidae</taxon>
        <taxon>Mola</taxon>
    </lineage>
</organism>
<feature type="compositionally biased region" description="Acidic residues" evidence="14">
    <location>
        <begin position="865"/>
        <end position="875"/>
    </location>
</feature>
<dbReference type="SMART" id="SM00218">
    <property type="entry name" value="ZU5"/>
    <property type="match status" value="1"/>
</dbReference>
<dbReference type="PROSITE" id="PS51145">
    <property type="entry name" value="ZU5"/>
    <property type="match status" value="1"/>
</dbReference>
<evidence type="ECO:0000259" key="15">
    <source>
        <dbReference type="PROSITE" id="PS50017"/>
    </source>
</evidence>
<accession>A0A3Q3X3J5</accession>
<dbReference type="Ensembl" id="ENSMMOT00000016808.1">
    <property type="protein sequence ID" value="ENSMMOP00000016534.1"/>
    <property type="gene ID" value="ENSMMOG00000012601.1"/>
</dbReference>
<dbReference type="PROSITE" id="PS50017">
    <property type="entry name" value="DEATH_DOMAIN"/>
    <property type="match status" value="1"/>
</dbReference>
<dbReference type="SMART" id="SM00209">
    <property type="entry name" value="TSP1"/>
    <property type="match status" value="1"/>
</dbReference>
<evidence type="ECO:0000256" key="11">
    <source>
        <dbReference type="ARBA" id="ARBA00023180"/>
    </source>
</evidence>
<dbReference type="InterPro" id="IPR033772">
    <property type="entry name" value="UPA"/>
</dbReference>
<feature type="domain" description="ZU5" evidence="17">
    <location>
        <begin position="450"/>
        <end position="591"/>
    </location>
</feature>
<comment type="function">
    <text evidence="13">Receptor for netrin required for axon guidance. Mediates axon repulsion of neuronal growth cones in the developing nervous system upon ligand binding.</text>
</comment>
<evidence type="ECO:0000256" key="8">
    <source>
        <dbReference type="ARBA" id="ARBA00023136"/>
    </source>
</evidence>
<dbReference type="Pfam" id="PF07679">
    <property type="entry name" value="I-set"/>
    <property type="match status" value="1"/>
</dbReference>
<dbReference type="SUPFAM" id="SSF82895">
    <property type="entry name" value="TSP-1 type 1 repeat"/>
    <property type="match status" value="1"/>
</dbReference>
<dbReference type="FunFam" id="2.60.220.30:FF:000006">
    <property type="entry name" value="Unc-5 netrin receptor D"/>
    <property type="match status" value="1"/>
</dbReference>
<keyword evidence="19" id="KW-1185">Reference proteome</keyword>
<evidence type="ECO:0000256" key="13">
    <source>
        <dbReference type="RuleBase" id="RU367033"/>
    </source>
</evidence>
<dbReference type="Gene3D" id="1.10.533.10">
    <property type="entry name" value="Death Domain, Fas"/>
    <property type="match status" value="1"/>
</dbReference>
<dbReference type="Gene3D" id="2.60.40.10">
    <property type="entry name" value="Immunoglobulins"/>
    <property type="match status" value="2"/>
</dbReference>
<dbReference type="Gene3D" id="2.60.220.30">
    <property type="match status" value="1"/>
</dbReference>
<keyword evidence="6" id="KW-0732">Signal</keyword>
<dbReference type="OMA" id="DESSXLR"/>
<dbReference type="PANTHER" id="PTHR12582:SF5">
    <property type="entry name" value="NETRIN RECEPTOR UNC5D"/>
    <property type="match status" value="1"/>
</dbReference>
<keyword evidence="11" id="KW-0325">Glycoprotein</keyword>
<dbReference type="InterPro" id="IPR036383">
    <property type="entry name" value="TSP1_rpt_sf"/>
</dbReference>
<dbReference type="SUPFAM" id="SSF47986">
    <property type="entry name" value="DEATH domain"/>
    <property type="match status" value="1"/>
</dbReference>
<evidence type="ECO:0000256" key="6">
    <source>
        <dbReference type="ARBA" id="ARBA00022729"/>
    </source>
</evidence>
<dbReference type="InterPro" id="IPR013783">
    <property type="entry name" value="Ig-like_fold"/>
</dbReference>
<evidence type="ECO:0000256" key="9">
    <source>
        <dbReference type="ARBA" id="ARBA00023157"/>
    </source>
</evidence>
<comment type="similarity">
    <text evidence="2 13">Belongs to the unc-5 family.</text>
</comment>
<dbReference type="AlphaFoldDB" id="A0A3Q3X3J5"/>
<evidence type="ECO:0000313" key="19">
    <source>
        <dbReference type="Proteomes" id="UP000261620"/>
    </source>
</evidence>
<keyword evidence="12 13" id="KW-0393">Immunoglobulin domain</keyword>
<keyword evidence="7 13" id="KW-1133">Transmembrane helix</keyword>
<dbReference type="Gene3D" id="2.20.100.10">
    <property type="entry name" value="Thrombospondin type-1 (TSP1) repeat"/>
    <property type="match status" value="1"/>
</dbReference>
<dbReference type="InterPro" id="IPR037936">
    <property type="entry name" value="UNC5A-D"/>
</dbReference>
<dbReference type="SUPFAM" id="SSF48726">
    <property type="entry name" value="Immunoglobulin"/>
    <property type="match status" value="2"/>
</dbReference>
<dbReference type="InterPro" id="IPR013098">
    <property type="entry name" value="Ig_I-set"/>
</dbReference>
<dbReference type="Proteomes" id="UP000261620">
    <property type="component" value="Unplaced"/>
</dbReference>
<keyword evidence="10 13" id="KW-0675">Receptor</keyword>
<dbReference type="InterPro" id="IPR036179">
    <property type="entry name" value="Ig-like_dom_sf"/>
</dbReference>
<proteinExistence type="inferred from homology"/>
<sequence>SISGDRIGFDGGLSWGCHDGTEPDALPSAQGTLPHFVQEPEEAYIVKSNPIELRCRAVPALQIFFKCNGEWVHQNEHLSQEYKDLNTGLKVREVMINVSRQQVEDFHGPEDYWCLCVAWSHLGTSKSRKATVRIAYLRKNFEQDPQGKEVPINGMIVLHCRPPEGVPVAEVEWLKNEEVLSSQKDDNIDTRADHNLIINEARLSDSGNYTCLASNIVAKRRSATATVIVFVDGGWDEWSEWTVCSSQCQRQRSRECNSPAPRHRGKTCDGSGEATENCTDGLCTQSMERSNDVALYSGLGAGIIAVAILVVAVMLYRKNHNEYGVDVIDSSALAGGFQSFNFKTTRQGNPLLLNSAMQPDLTVGRTYSTPLCFHDGADKELFDPLPDIKVKVQSSFMVSLGVAERAEFHAKASAETFPRDPTRDYCSTADRRKKGLLTLNGPFSAGKEQLRTAGVFGHPGGRLVVPNTGVSLLVPHGAIAENMSWEMYMVINQGGASVQTLEGCEILLGPEVTYGPPGLDLCCPVAMTIAHCAEVETENWNIQLKRKTQDSKWEEVMSVEEESTSCYCLMDSTSCHLLLDRPGSYALVGEPLTQSAVKRLKLAVFGGMEAGATTYNLRVYCVDDTPHAFQGVVAAERSRGGQLLEEPKMLPFRANTFSLQVCIQDVPQFLWSIKPFTTCQEFSFPQVWCSNQQPLHCAFALERYSPATAQLSCKISVRQVKGHEQILQVYTALAETEKESVPFFMQTDCTVTSQTGPKAFKIPASIRQRICATFDTANAKGKDWQLLAHKLHLDRNLGYFAKQQSPSAVILGLWEARHQDTADLDSLASALEEIGKIHSKGSPRELAEPGPDFSHAREGTPTREEAEDSAPEYTG</sequence>
<dbReference type="FunFam" id="2.60.40.10:FF:000037">
    <property type="entry name" value="Unc-5 netrin receptor C"/>
    <property type="match status" value="1"/>
</dbReference>
<protein>
    <recommendedName>
        <fullName evidence="13">Netrin receptor UNC5</fullName>
    </recommendedName>
</protein>